<evidence type="ECO:0000313" key="1">
    <source>
        <dbReference type="EMBL" id="MST76396.1"/>
    </source>
</evidence>
<dbReference type="Gene3D" id="1.10.3210.10">
    <property type="entry name" value="Hypothetical protein af1432"/>
    <property type="match status" value="1"/>
</dbReference>
<dbReference type="Proteomes" id="UP000450161">
    <property type="component" value="Unassembled WGS sequence"/>
</dbReference>
<protein>
    <submittedName>
        <fullName evidence="1">HD domain-containing protein</fullName>
    </submittedName>
</protein>
<reference evidence="1 2" key="1">
    <citation type="submission" date="2019-08" db="EMBL/GenBank/DDBJ databases">
        <title>In-depth cultivation of the pig gut microbiome towards novel bacterial diversity and tailored functional studies.</title>
        <authorList>
            <person name="Wylensek D."/>
            <person name="Hitch T.C.A."/>
            <person name="Clavel T."/>
        </authorList>
    </citation>
    <scope>NUCLEOTIDE SEQUENCE [LARGE SCALE GENOMIC DNA]</scope>
    <source>
        <strain evidence="1 2">LKV-178-WT-2C</strain>
    </source>
</reference>
<dbReference type="AlphaFoldDB" id="A0A6I2TS41"/>
<accession>A0A6I2TS41</accession>
<sequence length="103" mass="12026">MNDKNEKTMNEKYEKKIQADVDVIFTLMAKRVDEKQMNLLHEAYNFAAYVHKDQQRKSGDPYISHPVAVARIVAEELELGASPVIYTTKRFYNLLSDRNMNIM</sequence>
<name>A0A6I2TS41_9BACT</name>
<comment type="caution">
    <text evidence="1">The sequence shown here is derived from an EMBL/GenBank/DDBJ whole genome shotgun (WGS) entry which is preliminary data.</text>
</comment>
<evidence type="ECO:0000313" key="2">
    <source>
        <dbReference type="Proteomes" id="UP000450161"/>
    </source>
</evidence>
<gene>
    <name evidence="1" type="ORF">FYJ72_01505</name>
</gene>
<proteinExistence type="predicted"/>
<dbReference type="SUPFAM" id="SSF109604">
    <property type="entry name" value="HD-domain/PDEase-like"/>
    <property type="match status" value="1"/>
</dbReference>
<organism evidence="1 2">
    <name type="scientific">Segatella copri</name>
    <dbReference type="NCBI Taxonomy" id="165179"/>
    <lineage>
        <taxon>Bacteria</taxon>
        <taxon>Pseudomonadati</taxon>
        <taxon>Bacteroidota</taxon>
        <taxon>Bacteroidia</taxon>
        <taxon>Bacteroidales</taxon>
        <taxon>Prevotellaceae</taxon>
        <taxon>Segatella</taxon>
    </lineage>
</organism>
<dbReference type="EMBL" id="VUNF01000002">
    <property type="protein sequence ID" value="MST76396.1"/>
    <property type="molecule type" value="Genomic_DNA"/>
</dbReference>